<evidence type="ECO:0000313" key="6">
    <source>
        <dbReference type="Proteomes" id="UP000094819"/>
    </source>
</evidence>
<sequence>MPRLPTDRLQGADDHALVPRTGPARRLHRAPERSLFRQHVLNEDTYTAALSHIIARDFFPHLPHLRATNGYLTALQDNDAALLSSSVRTLAALASQTDRRRRAADDIDAESIRRDTTGTPYISVPGARDMRTPVGARGWDTPQQSTRRRRNSSDFDSLEGDRPSLGSSSKRQRRPPVRADLSLDTFQRNFTSEDNASFAQIVQEDNRVKREERFGWAFEAEKAAETRRIEGETKRKAILDAATSGQWRVNGEGKRLIGGLAEGGKEKAEGEAWKDVKLIGAAPLSETGDTSQALVPASSSQALVLSDQPTQLPTEIPLPPKHPLAEALTDAGLPTTALISAKDGQIVPHREVATGSDARATGEEGQALEKRVMGEGDKETVSLGGSGVDLWKYKARNNLMYPADANADPYAKPPSIHTLPINGPRPSIAHANTRIPEEDAGGMGTRAGSTRASSPSRSVVSAAVRGGPREAMPTVNNYPLVATDPSPSPQDMPSLLTWGSLLATPRALDGNNDPLDSTPSFRLPETKRRDELGRKLADKAGRDIKERARGFTRPTSGIGGNRGKGDMGPPGTPRRQAGNLTPAAKRLLDRTVGRTPVVGSRTSSNDWAGKSSTKSTGWTPTPKKR</sequence>
<dbReference type="PANTHER" id="PTHR12940:SF0">
    <property type="entry name" value="SPLICING FACTOR ESS-2 HOMOLOG"/>
    <property type="match status" value="1"/>
</dbReference>
<feature type="compositionally biased region" description="Polar residues" evidence="4">
    <location>
        <begin position="600"/>
        <end position="619"/>
    </location>
</feature>
<dbReference type="AlphaFoldDB" id="A0A1E3ING5"/>
<proteinExistence type="inferred from homology"/>
<dbReference type="RefSeq" id="XP_019029672.1">
    <property type="nucleotide sequence ID" value="XM_019178234.1"/>
</dbReference>
<evidence type="ECO:0000256" key="3">
    <source>
        <dbReference type="ARBA" id="ARBA00023242"/>
    </source>
</evidence>
<comment type="subcellular location">
    <subcellularLocation>
        <location evidence="1">Nucleus</location>
    </subcellularLocation>
</comment>
<feature type="compositionally biased region" description="Basic and acidic residues" evidence="4">
    <location>
        <begin position="524"/>
        <end position="549"/>
    </location>
</feature>
<feature type="region of interest" description="Disordered" evidence="4">
    <location>
        <begin position="94"/>
        <end position="182"/>
    </location>
</feature>
<dbReference type="OrthoDB" id="19679at2759"/>
<accession>A0A1E3ING5</accession>
<evidence type="ECO:0008006" key="7">
    <source>
        <dbReference type="Google" id="ProtNLM"/>
    </source>
</evidence>
<dbReference type="GO" id="GO:0071013">
    <property type="term" value="C:catalytic step 2 spliceosome"/>
    <property type="evidence" value="ECO:0007669"/>
    <property type="project" value="TreeGrafter"/>
</dbReference>
<dbReference type="Proteomes" id="UP000094819">
    <property type="component" value="Unassembled WGS sequence"/>
</dbReference>
<dbReference type="PANTHER" id="PTHR12940">
    <property type="entry name" value="ES-2 PROTEIN - RELATED"/>
    <property type="match status" value="1"/>
</dbReference>
<comment type="similarity">
    <text evidence="2">Belongs to the ESS2 family.</text>
</comment>
<evidence type="ECO:0000256" key="1">
    <source>
        <dbReference type="ARBA" id="ARBA00004123"/>
    </source>
</evidence>
<comment type="caution">
    <text evidence="5">The sequence shown here is derived from an EMBL/GenBank/DDBJ whole genome shotgun (WGS) entry which is preliminary data.</text>
</comment>
<feature type="region of interest" description="Disordered" evidence="4">
    <location>
        <begin position="508"/>
        <end position="625"/>
    </location>
</feature>
<dbReference type="GeneID" id="30195380"/>
<dbReference type="InterPro" id="IPR019148">
    <property type="entry name" value="Nuclear_protein_DGCR14_ESS-2"/>
</dbReference>
<feature type="compositionally biased region" description="Gly residues" evidence="4">
    <location>
        <begin position="557"/>
        <end position="568"/>
    </location>
</feature>
<protein>
    <recommendedName>
        <fullName evidence="7">Protein DGCR14</fullName>
    </recommendedName>
</protein>
<reference evidence="5 6" key="1">
    <citation type="submission" date="2016-06" db="EMBL/GenBank/DDBJ databases">
        <title>Evolution of pathogenesis and genome organization in the Tremellales.</title>
        <authorList>
            <person name="Cuomo C."/>
            <person name="Litvintseva A."/>
            <person name="Heitman J."/>
            <person name="Chen Y."/>
            <person name="Sun S."/>
            <person name="Springer D."/>
            <person name="Dromer F."/>
            <person name="Young S."/>
            <person name="Zeng Q."/>
            <person name="Chapman S."/>
            <person name="Gujja S."/>
            <person name="Saif S."/>
            <person name="Birren B."/>
        </authorList>
    </citation>
    <scope>NUCLEOTIDE SEQUENCE [LARGE SCALE GENOMIC DNA]</scope>
    <source>
        <strain evidence="5 6">CBS 7118</strain>
    </source>
</reference>
<evidence type="ECO:0000256" key="2">
    <source>
        <dbReference type="ARBA" id="ARBA00009072"/>
    </source>
</evidence>
<dbReference type="EMBL" id="AWGH01000021">
    <property type="protein sequence ID" value="ODN90150.1"/>
    <property type="molecule type" value="Genomic_DNA"/>
</dbReference>
<evidence type="ECO:0000256" key="4">
    <source>
        <dbReference type="SAM" id="MobiDB-lite"/>
    </source>
</evidence>
<evidence type="ECO:0000313" key="5">
    <source>
        <dbReference type="EMBL" id="ODN90150.1"/>
    </source>
</evidence>
<keyword evidence="3" id="KW-0539">Nucleus</keyword>
<keyword evidence="6" id="KW-1185">Reference proteome</keyword>
<organism evidence="5 6">
    <name type="scientific">Cryptococcus wingfieldii CBS 7118</name>
    <dbReference type="NCBI Taxonomy" id="1295528"/>
    <lineage>
        <taxon>Eukaryota</taxon>
        <taxon>Fungi</taxon>
        <taxon>Dikarya</taxon>
        <taxon>Basidiomycota</taxon>
        <taxon>Agaricomycotina</taxon>
        <taxon>Tremellomycetes</taxon>
        <taxon>Tremellales</taxon>
        <taxon>Cryptococcaceae</taxon>
        <taxon>Cryptococcus</taxon>
    </lineage>
</organism>
<dbReference type="Pfam" id="PF09751">
    <property type="entry name" value="Es2"/>
    <property type="match status" value="1"/>
</dbReference>
<gene>
    <name evidence="5" type="ORF">L198_06168</name>
</gene>
<name>A0A1E3ING5_9TREE</name>